<evidence type="ECO:0008006" key="3">
    <source>
        <dbReference type="Google" id="ProtNLM"/>
    </source>
</evidence>
<proteinExistence type="predicted"/>
<dbReference type="AlphaFoldDB" id="A0A0S2DVZ4"/>
<protein>
    <recommendedName>
        <fullName evidence="3">LysM domain-containing protein</fullName>
    </recommendedName>
</protein>
<dbReference type="EMBL" id="CP011129">
    <property type="protein sequence ID" value="ALN80952.1"/>
    <property type="molecule type" value="Genomic_DNA"/>
</dbReference>
<dbReference type="STRING" id="84531.LA76x_2822"/>
<keyword evidence="2" id="KW-1185">Reference proteome</keyword>
<dbReference type="KEGG" id="laq:GLA29479_1804"/>
<dbReference type="OrthoDB" id="9809850at2"/>
<accession>A0A0S2DVZ4</accession>
<organism evidence="1 2">
    <name type="scientific">Lysobacter antibioticus</name>
    <dbReference type="NCBI Taxonomy" id="84531"/>
    <lineage>
        <taxon>Bacteria</taxon>
        <taxon>Pseudomonadati</taxon>
        <taxon>Pseudomonadota</taxon>
        <taxon>Gammaproteobacteria</taxon>
        <taxon>Lysobacterales</taxon>
        <taxon>Lysobacteraceae</taxon>
        <taxon>Lysobacter</taxon>
    </lineage>
</organism>
<sequence>MANYDFPPGSRYHAVPVAMRVGEDGTVVPYLLRRFLPPLDGFVTLHEHTVVEGERPDLVAARELGDSEAFWRLCDANGAMHPDELTDTIGERVRITLPDGVPPPARE</sequence>
<dbReference type="RefSeq" id="WP_057918131.1">
    <property type="nucleotide sequence ID" value="NZ_CP011129.1"/>
</dbReference>
<dbReference type="PATRIC" id="fig|84531.7.peg.1776"/>
<dbReference type="KEGG" id="lab:LA76x_2822"/>
<reference evidence="1 2" key="1">
    <citation type="journal article" date="2015" name="BMC Genomics">
        <title>Comparative genomics and metabolic profiling of the genus Lysobacter.</title>
        <authorList>
            <person name="de Bruijn I."/>
            <person name="Cheng X."/>
            <person name="de Jager V."/>
            <person name="Exposito R.G."/>
            <person name="Watrous J."/>
            <person name="Patel N."/>
            <person name="Postma J."/>
            <person name="Dorrestein P.C."/>
            <person name="Kobayashi D."/>
            <person name="Raaijmakers J.M."/>
        </authorList>
    </citation>
    <scope>NUCLEOTIDE SEQUENCE [LARGE SCALE GENOMIC DNA]</scope>
    <source>
        <strain evidence="1 2">76</strain>
    </source>
</reference>
<gene>
    <name evidence="1" type="ORF">LA76x_2822</name>
</gene>
<dbReference type="eggNOG" id="COG1652">
    <property type="taxonomic scope" value="Bacteria"/>
</dbReference>
<name>A0A0S2DVZ4_LYSAN</name>
<evidence type="ECO:0000313" key="2">
    <source>
        <dbReference type="Proteomes" id="UP000060787"/>
    </source>
</evidence>
<evidence type="ECO:0000313" key="1">
    <source>
        <dbReference type="EMBL" id="ALN80952.1"/>
    </source>
</evidence>
<dbReference type="Proteomes" id="UP000060787">
    <property type="component" value="Chromosome"/>
</dbReference>